<comment type="caution">
    <text evidence="2">The sequence shown here is derived from an EMBL/GenBank/DDBJ whole genome shotgun (WGS) entry which is preliminary data.</text>
</comment>
<dbReference type="Proteomes" id="UP000240572">
    <property type="component" value="Unassembled WGS sequence"/>
</dbReference>
<keyword evidence="3" id="KW-1185">Reference proteome</keyword>
<reference evidence="2 3" key="1">
    <citation type="submission" date="2018-03" db="EMBL/GenBank/DDBJ databases">
        <title>Genomic Encyclopedia of Type Strains, Phase III (KMG-III): the genomes of soil and plant-associated and newly described type strains.</title>
        <authorList>
            <person name="Whitman W."/>
        </authorList>
    </citation>
    <scope>NUCLEOTIDE SEQUENCE [LARGE SCALE GENOMIC DNA]</scope>
    <source>
        <strain evidence="2 3">CGMCC 1.12700</strain>
    </source>
</reference>
<feature type="chain" id="PRO_5015187927" description="SnoaL-like protein" evidence="1">
    <location>
        <begin position="20"/>
        <end position="145"/>
    </location>
</feature>
<gene>
    <name evidence="2" type="ORF">B0I18_11710</name>
</gene>
<feature type="signal peptide" evidence="1">
    <location>
        <begin position="1"/>
        <end position="19"/>
    </location>
</feature>
<dbReference type="AlphaFoldDB" id="A0A2P8CR32"/>
<dbReference type="RefSeq" id="WP_219906046.1">
    <property type="nucleotide sequence ID" value="NZ_PYGD01000017.1"/>
</dbReference>
<dbReference type="EMBL" id="PYGD01000017">
    <property type="protein sequence ID" value="PSK87410.1"/>
    <property type="molecule type" value="Genomic_DNA"/>
</dbReference>
<evidence type="ECO:0000256" key="1">
    <source>
        <dbReference type="SAM" id="SignalP"/>
    </source>
</evidence>
<organism evidence="2 3">
    <name type="scientific">Taibaiella chishuiensis</name>
    <dbReference type="NCBI Taxonomy" id="1434707"/>
    <lineage>
        <taxon>Bacteria</taxon>
        <taxon>Pseudomonadati</taxon>
        <taxon>Bacteroidota</taxon>
        <taxon>Chitinophagia</taxon>
        <taxon>Chitinophagales</taxon>
        <taxon>Chitinophagaceae</taxon>
        <taxon>Taibaiella</taxon>
    </lineage>
</organism>
<keyword evidence="1" id="KW-0732">Signal</keyword>
<evidence type="ECO:0000313" key="3">
    <source>
        <dbReference type="Proteomes" id="UP000240572"/>
    </source>
</evidence>
<proteinExistence type="predicted"/>
<accession>A0A2P8CR32</accession>
<evidence type="ECO:0008006" key="4">
    <source>
        <dbReference type="Google" id="ProtNLM"/>
    </source>
</evidence>
<sequence length="145" mass="16089">MKPARTLVYCLLLVNGACAKGQSATTATPIHLPQKTTTMITASLKHPVVKQAIDALQAGDLKAWNALFSKGASLWDDGRKIDLGHFSQEALGHERFTAIDKVAREGLDIYGRFHSDRWGDFKTYFKFYIDDAGKIEKLEIGQASY</sequence>
<evidence type="ECO:0000313" key="2">
    <source>
        <dbReference type="EMBL" id="PSK87410.1"/>
    </source>
</evidence>
<protein>
    <recommendedName>
        <fullName evidence="4">SnoaL-like protein</fullName>
    </recommendedName>
</protein>
<name>A0A2P8CR32_9BACT</name>